<organism evidence="3 4">
    <name type="scientific">Limosilactobacillus ingluviei</name>
    <dbReference type="NCBI Taxonomy" id="148604"/>
    <lineage>
        <taxon>Bacteria</taxon>
        <taxon>Bacillati</taxon>
        <taxon>Bacillota</taxon>
        <taxon>Bacilli</taxon>
        <taxon>Lactobacillales</taxon>
        <taxon>Lactobacillaceae</taxon>
        <taxon>Limosilactobacillus</taxon>
    </lineage>
</organism>
<comment type="caution">
    <text evidence="3">The sequence shown here is derived from an EMBL/GenBank/DDBJ whole genome shotgun (WGS) entry which is preliminary data.</text>
</comment>
<dbReference type="RefSeq" id="WP_056994788.1">
    <property type="nucleotide sequence ID" value="NZ_JQBA01000036.1"/>
</dbReference>
<evidence type="ECO:0000313" key="4">
    <source>
        <dbReference type="Proteomes" id="UP000051639"/>
    </source>
</evidence>
<dbReference type="InterPro" id="IPR000424">
    <property type="entry name" value="Primosome_PriB/ssb"/>
</dbReference>
<reference evidence="3 4" key="1">
    <citation type="journal article" date="2015" name="Genome Announc.">
        <title>Expanding the biotechnology potential of lactobacilli through comparative genomics of 213 strains and associated genera.</title>
        <authorList>
            <person name="Sun Z."/>
            <person name="Harris H.M."/>
            <person name="McCann A."/>
            <person name="Guo C."/>
            <person name="Argimon S."/>
            <person name="Zhang W."/>
            <person name="Yang X."/>
            <person name="Jeffery I.B."/>
            <person name="Cooney J.C."/>
            <person name="Kagawa T.F."/>
            <person name="Liu W."/>
            <person name="Song Y."/>
            <person name="Salvetti E."/>
            <person name="Wrobel A."/>
            <person name="Rasinkangas P."/>
            <person name="Parkhill J."/>
            <person name="Rea M.C."/>
            <person name="O'Sullivan O."/>
            <person name="Ritari J."/>
            <person name="Douillard F.P."/>
            <person name="Paul Ross R."/>
            <person name="Yang R."/>
            <person name="Briner A.E."/>
            <person name="Felis G.E."/>
            <person name="de Vos W.M."/>
            <person name="Barrangou R."/>
            <person name="Klaenhammer T.R."/>
            <person name="Caufield P.W."/>
            <person name="Cui Y."/>
            <person name="Zhang H."/>
            <person name="O'Toole P.W."/>
        </authorList>
    </citation>
    <scope>NUCLEOTIDE SEQUENCE [LARGE SCALE GENOMIC DNA]</scope>
    <source>
        <strain evidence="3 4">DSM 14792</strain>
    </source>
</reference>
<dbReference type="Proteomes" id="UP000051639">
    <property type="component" value="Unassembled WGS sequence"/>
</dbReference>
<evidence type="ECO:0000256" key="2">
    <source>
        <dbReference type="PROSITE-ProRule" id="PRU00252"/>
    </source>
</evidence>
<accession>A0A0R2GUI9</accession>
<keyword evidence="1 2" id="KW-0238">DNA-binding</keyword>
<name>A0A0R2GUI9_9LACO</name>
<dbReference type="PATRIC" id="fig|148604.4.peg.1334"/>
<evidence type="ECO:0000256" key="1">
    <source>
        <dbReference type="ARBA" id="ARBA00023125"/>
    </source>
</evidence>
<dbReference type="EMBL" id="JQBA01000036">
    <property type="protein sequence ID" value="KRN43739.1"/>
    <property type="molecule type" value="Genomic_DNA"/>
</dbReference>
<dbReference type="GO" id="GO:0003697">
    <property type="term" value="F:single-stranded DNA binding"/>
    <property type="evidence" value="ECO:0007669"/>
    <property type="project" value="InterPro"/>
</dbReference>
<sequence>MNEKDIRFVAVDANDPSIQGFLSQGSSYVEIDKEKFDYRFDGMATSNERFNNITQLNGRLYSDPQKMISHTKFGDRQVVLARLAVPGGYYDKNGAHHETREIIPIRFYRDLDKIMMAEKGDFLHVVGRIKAYIDPKGSEEGATNFMYVLVESFIVDFSSSIRKKVKNELTNGQGVKRNGNGQDQLLKALKDATPELKQQVLAMLSQNAMSVPSEADTSAFGSAQAPSERNVAAVENPIVSEAVFENDNTQEKAKKDAWDVTDQELQNTVIDFI</sequence>
<protein>
    <submittedName>
        <fullName evidence="3">Uncharacterized protein</fullName>
    </submittedName>
</protein>
<gene>
    <name evidence="3" type="ORF">IV41_GL001300</name>
</gene>
<proteinExistence type="predicted"/>
<dbReference type="SUPFAM" id="SSF50249">
    <property type="entry name" value="Nucleic acid-binding proteins"/>
    <property type="match status" value="1"/>
</dbReference>
<dbReference type="AlphaFoldDB" id="A0A0R2GUI9"/>
<dbReference type="PROSITE" id="PS50935">
    <property type="entry name" value="SSB"/>
    <property type="match status" value="1"/>
</dbReference>
<dbReference type="InterPro" id="IPR012340">
    <property type="entry name" value="NA-bd_OB-fold"/>
</dbReference>
<dbReference type="Gene3D" id="2.40.50.140">
    <property type="entry name" value="Nucleic acid-binding proteins"/>
    <property type="match status" value="1"/>
</dbReference>
<keyword evidence="4" id="KW-1185">Reference proteome</keyword>
<evidence type="ECO:0000313" key="3">
    <source>
        <dbReference type="EMBL" id="KRN43739.1"/>
    </source>
</evidence>